<evidence type="ECO:0000256" key="1">
    <source>
        <dbReference type="ARBA" id="ARBA00038310"/>
    </source>
</evidence>
<gene>
    <name evidence="3" type="ORF">LA5096_04537</name>
</gene>
<organism evidence="3 4">
    <name type="scientific">Roseibium album</name>
    <dbReference type="NCBI Taxonomy" id="311410"/>
    <lineage>
        <taxon>Bacteria</taxon>
        <taxon>Pseudomonadati</taxon>
        <taxon>Pseudomonadota</taxon>
        <taxon>Alphaproteobacteria</taxon>
        <taxon>Hyphomicrobiales</taxon>
        <taxon>Stappiaceae</taxon>
        <taxon>Roseibium</taxon>
    </lineage>
</organism>
<evidence type="ECO:0000259" key="2">
    <source>
        <dbReference type="Pfam" id="PF04909"/>
    </source>
</evidence>
<dbReference type="InterPro" id="IPR032466">
    <property type="entry name" value="Metal_Hydrolase"/>
</dbReference>
<dbReference type="PANTHER" id="PTHR43569">
    <property type="entry name" value="AMIDOHYDROLASE"/>
    <property type="match status" value="1"/>
</dbReference>
<dbReference type="InterPro" id="IPR052350">
    <property type="entry name" value="Metallo-dep_Lactonases"/>
</dbReference>
<proteinExistence type="inferred from homology"/>
<dbReference type="AlphaFoldDB" id="A0A0M6ZHD9"/>
<dbReference type="InterPro" id="IPR006680">
    <property type="entry name" value="Amidohydro-rel"/>
</dbReference>
<dbReference type="GO" id="GO:0016787">
    <property type="term" value="F:hydrolase activity"/>
    <property type="evidence" value="ECO:0007669"/>
    <property type="project" value="UniProtKB-KW"/>
</dbReference>
<dbReference type="SUPFAM" id="SSF51556">
    <property type="entry name" value="Metallo-dependent hydrolases"/>
    <property type="match status" value="1"/>
</dbReference>
<dbReference type="EMBL" id="CXWC01000012">
    <property type="protein sequence ID" value="CTQ75803.1"/>
    <property type="molecule type" value="Genomic_DNA"/>
</dbReference>
<feature type="domain" description="Amidohydrolase-related" evidence="2">
    <location>
        <begin position="5"/>
        <end position="281"/>
    </location>
</feature>
<reference evidence="4" key="1">
    <citation type="submission" date="2015-07" db="EMBL/GenBank/DDBJ databases">
        <authorList>
            <person name="Rodrigo-Torres Lidia"/>
            <person name="Arahal R.David."/>
        </authorList>
    </citation>
    <scope>NUCLEOTIDE SEQUENCE [LARGE SCALE GENOMIC DNA]</scope>
    <source>
        <strain evidence="4">CECT 5096</strain>
    </source>
</reference>
<evidence type="ECO:0000313" key="3">
    <source>
        <dbReference type="EMBL" id="CTQ75803.1"/>
    </source>
</evidence>
<dbReference type="RefSeq" id="WP_055118392.1">
    <property type="nucleotide sequence ID" value="NZ_CXWA01000008.1"/>
</dbReference>
<keyword evidence="3" id="KW-0378">Hydrolase</keyword>
<protein>
    <submittedName>
        <fullName evidence="3">Putative metal-dependent hydrolase of the TIM-barrel fold protein</fullName>
    </submittedName>
</protein>
<dbReference type="Pfam" id="PF04909">
    <property type="entry name" value="Amidohydro_2"/>
    <property type="match status" value="1"/>
</dbReference>
<dbReference type="Proteomes" id="UP000049983">
    <property type="component" value="Unassembled WGS sequence"/>
</dbReference>
<sequence>MNRLIDTHHHLWDTAKTDYPWMTAELDAIRRRFDTDDLLAVTGPAGVTGTILVQTRSSFEESQEFLAVAADTDLILGVVAWVDLSSPDVFEQITTLKSGKGGTYLVGIRHQVHDEEDENWLLREDVQRGLSAIHAQELAYDLLLRPRELPAAIGAVRNLPDMHWVLDHIAKPEIAKCGWQPWADHIEDLAKASPTCWVKLSGMATEADWNAWTIDDLRPYANHIIKSFGPQRCMLGSDWPVCLLAAPYRRIMDTAQDLITNLPADQQADISFSNAIEAYRLEPDARN</sequence>
<evidence type="ECO:0000313" key="4">
    <source>
        <dbReference type="Proteomes" id="UP000049983"/>
    </source>
</evidence>
<dbReference type="OrthoDB" id="9787654at2"/>
<dbReference type="GeneID" id="97671824"/>
<keyword evidence="4" id="KW-1185">Reference proteome</keyword>
<dbReference type="STRING" id="311410.LA5095_04166"/>
<accession>A0A0M6ZHD9</accession>
<name>A0A0M6ZHD9_9HYPH</name>
<dbReference type="Gene3D" id="3.20.20.140">
    <property type="entry name" value="Metal-dependent hydrolases"/>
    <property type="match status" value="1"/>
</dbReference>
<dbReference type="PANTHER" id="PTHR43569:SF2">
    <property type="entry name" value="AMIDOHYDROLASE-RELATED DOMAIN-CONTAINING PROTEIN"/>
    <property type="match status" value="1"/>
</dbReference>
<comment type="similarity">
    <text evidence="1">Belongs to the metallo-dependent hydrolases superfamily.</text>
</comment>